<dbReference type="NCBIfam" id="TIGR01562">
    <property type="entry name" value="FdhE"/>
    <property type="match status" value="1"/>
</dbReference>
<feature type="domain" description="FdhE N-terminal" evidence="3">
    <location>
        <begin position="52"/>
        <end position="219"/>
    </location>
</feature>
<dbReference type="InterPro" id="IPR006452">
    <property type="entry name" value="Formate_DH_accessory"/>
</dbReference>
<protein>
    <submittedName>
        <fullName evidence="6">Protein FdhE</fullName>
    </submittedName>
</protein>
<sequence length="339" mass="36110">MARFFKRAPSKDGADERASDESPAKPREPEWAADKRDALKPDPDRIGISGAVPFVRLPQPDSLFAERAARFRALAPGHPLAGYLDFLGRIAEAQAAVQALYADGTLPAPEPEGDLAMRAEHGMPALSRALLGDGRPFLACLDALLARLDLTGAPEAARDALGRLSAAPPEDRLDLATQVFEGAFPVERMAECVFVSAALQVLVAGQAARLDAKVLKPVADGVCPACGSAPTASLIVAWTPADKARYLSCSLCGTLWNHVRIRCTACGSGEDVTYYGLDEVSKDVQVEACGTCHSYLKHLHQHRDPALDPVADDVASYGLDLKIAEDGFRKAGLNLLFVS</sequence>
<gene>
    <name evidence="6" type="primary">fdhE</name>
    <name evidence="6" type="ORF">AOPFMNJM_3913</name>
</gene>
<evidence type="ECO:0000256" key="1">
    <source>
        <dbReference type="ARBA" id="ARBA00022490"/>
    </source>
</evidence>
<evidence type="ECO:0000256" key="2">
    <source>
        <dbReference type="SAM" id="MobiDB-lite"/>
    </source>
</evidence>
<evidence type="ECO:0000259" key="5">
    <source>
        <dbReference type="Pfam" id="PF24860"/>
    </source>
</evidence>
<dbReference type="Pfam" id="PF24859">
    <property type="entry name" value="FdhE_central"/>
    <property type="match status" value="1"/>
</dbReference>
<name>A0ABQ4T0E8_9HYPH</name>
<evidence type="ECO:0000259" key="4">
    <source>
        <dbReference type="Pfam" id="PF24859"/>
    </source>
</evidence>
<dbReference type="Gene3D" id="3.90.1670.10">
    <property type="entry name" value="FdhE-like domain"/>
    <property type="match status" value="1"/>
</dbReference>
<dbReference type="InterPro" id="IPR056774">
    <property type="entry name" value="FdhE_N"/>
</dbReference>
<keyword evidence="1" id="KW-0963">Cytoplasm</keyword>
<dbReference type="InterPro" id="IPR056796">
    <property type="entry name" value="FdhE_C"/>
</dbReference>
<reference evidence="6" key="1">
    <citation type="journal article" date="2021" name="Front. Microbiol.">
        <title>Comprehensive Comparative Genomics and Phenotyping of Methylobacterium Species.</title>
        <authorList>
            <person name="Alessa O."/>
            <person name="Ogura Y."/>
            <person name="Fujitani Y."/>
            <person name="Takami H."/>
            <person name="Hayashi T."/>
            <person name="Sahin N."/>
            <person name="Tani A."/>
        </authorList>
    </citation>
    <scope>NUCLEOTIDE SEQUENCE</scope>
    <source>
        <strain evidence="6">LMG 23639</strain>
    </source>
</reference>
<dbReference type="EMBL" id="BPQR01000083">
    <property type="protein sequence ID" value="GJE08572.1"/>
    <property type="molecule type" value="Genomic_DNA"/>
</dbReference>
<feature type="domain" description="FdhE central" evidence="4">
    <location>
        <begin position="222"/>
        <end position="260"/>
    </location>
</feature>
<dbReference type="SUPFAM" id="SSF144020">
    <property type="entry name" value="FdhE-like"/>
    <property type="match status" value="1"/>
</dbReference>
<feature type="region of interest" description="Disordered" evidence="2">
    <location>
        <begin position="1"/>
        <end position="44"/>
    </location>
</feature>
<dbReference type="CDD" id="cd16341">
    <property type="entry name" value="FdhE"/>
    <property type="match status" value="1"/>
</dbReference>
<dbReference type="Pfam" id="PF04216">
    <property type="entry name" value="FdhE_N"/>
    <property type="match status" value="1"/>
</dbReference>
<proteinExistence type="predicted"/>
<accession>A0ABQ4T0E8</accession>
<evidence type="ECO:0000313" key="6">
    <source>
        <dbReference type="EMBL" id="GJE08572.1"/>
    </source>
</evidence>
<feature type="domain" description="FdhE C-terminal" evidence="5">
    <location>
        <begin position="261"/>
        <end position="337"/>
    </location>
</feature>
<dbReference type="PANTHER" id="PTHR37689:SF1">
    <property type="entry name" value="PROTEIN FDHE"/>
    <property type="match status" value="1"/>
</dbReference>
<dbReference type="InterPro" id="IPR024064">
    <property type="entry name" value="FdhE-like_sf"/>
</dbReference>
<dbReference type="PANTHER" id="PTHR37689">
    <property type="entry name" value="PROTEIN FDHE"/>
    <property type="match status" value="1"/>
</dbReference>
<evidence type="ECO:0000313" key="7">
    <source>
        <dbReference type="Proteomes" id="UP001055102"/>
    </source>
</evidence>
<dbReference type="RefSeq" id="WP_238278387.1">
    <property type="nucleotide sequence ID" value="NZ_BPQR01000083.1"/>
</dbReference>
<evidence type="ECO:0000259" key="3">
    <source>
        <dbReference type="Pfam" id="PF04216"/>
    </source>
</evidence>
<feature type="compositionally biased region" description="Basic and acidic residues" evidence="2">
    <location>
        <begin position="9"/>
        <end position="44"/>
    </location>
</feature>
<reference evidence="6" key="2">
    <citation type="submission" date="2021-08" db="EMBL/GenBank/DDBJ databases">
        <authorList>
            <person name="Tani A."/>
            <person name="Ola A."/>
            <person name="Ogura Y."/>
            <person name="Katsura K."/>
            <person name="Hayashi T."/>
        </authorList>
    </citation>
    <scope>NUCLEOTIDE SEQUENCE</scope>
    <source>
        <strain evidence="6">LMG 23639</strain>
    </source>
</reference>
<comment type="caution">
    <text evidence="6">The sequence shown here is derived from an EMBL/GenBank/DDBJ whole genome shotgun (WGS) entry which is preliminary data.</text>
</comment>
<organism evidence="6 7">
    <name type="scientific">Methylobacterium jeotgali</name>
    <dbReference type="NCBI Taxonomy" id="381630"/>
    <lineage>
        <taxon>Bacteria</taxon>
        <taxon>Pseudomonadati</taxon>
        <taxon>Pseudomonadota</taxon>
        <taxon>Alphaproteobacteria</taxon>
        <taxon>Hyphomicrobiales</taxon>
        <taxon>Methylobacteriaceae</taxon>
        <taxon>Methylobacterium</taxon>
    </lineage>
</organism>
<dbReference type="PIRSF" id="PIRSF018296">
    <property type="entry name" value="Format_dh_formtn"/>
    <property type="match status" value="1"/>
</dbReference>
<dbReference type="Proteomes" id="UP001055102">
    <property type="component" value="Unassembled WGS sequence"/>
</dbReference>
<keyword evidence="7" id="KW-1185">Reference proteome</keyword>
<dbReference type="Pfam" id="PF24860">
    <property type="entry name" value="FdhE_C"/>
    <property type="match status" value="1"/>
</dbReference>
<dbReference type="InterPro" id="IPR056797">
    <property type="entry name" value="FdhE_central"/>
</dbReference>